<keyword evidence="6 13" id="KW-0479">Metal-binding</keyword>
<dbReference type="CDD" id="cd11056">
    <property type="entry name" value="CYP6-like"/>
    <property type="match status" value="1"/>
</dbReference>
<feature type="transmembrane region" description="Helical" evidence="15">
    <location>
        <begin position="6"/>
        <end position="26"/>
    </location>
</feature>
<evidence type="ECO:0000256" key="2">
    <source>
        <dbReference type="ARBA" id="ARBA00004174"/>
    </source>
</evidence>
<sequence length="519" mass="59362">MAVFTSNILYDVTAVFVTLLFGLILYSKWKFLHWVKIGLPILQPTFPFGDAKDIILGRRTIGEVYKDFHRKFKANGFKHGGIYMFLSPVYLPTDPDIIKHIMQKDFQHFINHGVSLDEKIDPLNGHLFNLEDEKWKNMRIKLTPTFTSGKMKMMFQTLADCSIGLKDIMDESAANHSPVDIKNILGRFTTDIIGSVAFGLECNSLKNPDAEFRKYGKKIFEVSTSERLKTLSLSILPKSVVRALNLKRTKPDVEQFFMKAIRDTVDYREKNNVYRKDFLHLLIQLKNRGSVEEDDKLSDGGKLTEKALSMNELAAQAYVFFLAGFETSSTAMTFALYELATNLHVQDKLRKEINTVLAKHDGQLTYAAVMEMAYLEKVLHETLRKHPPIPIIVRKCNKDYTIPNTSIHLKKGTRVNISSAGLHTDPEYYPDPEKFDPERFSDENKKTRPDFTWLPFGEGPRLCIGLRFGMLQSRVGLCVLLKNYKITLNGRTKVPIQMDKRSFVSAVEGGVWLNVEKLD</sequence>
<dbReference type="EMBL" id="JALNTZ010000003">
    <property type="protein sequence ID" value="KAJ3659263.1"/>
    <property type="molecule type" value="Genomic_DNA"/>
</dbReference>
<dbReference type="AlphaFoldDB" id="A0AA38IJP2"/>
<dbReference type="InterPro" id="IPR036396">
    <property type="entry name" value="Cyt_P450_sf"/>
</dbReference>
<keyword evidence="8" id="KW-0492">Microsome</keyword>
<dbReference type="GO" id="GO:0005789">
    <property type="term" value="C:endoplasmic reticulum membrane"/>
    <property type="evidence" value="ECO:0007669"/>
    <property type="project" value="UniProtKB-SubCell"/>
</dbReference>
<evidence type="ECO:0000256" key="7">
    <source>
        <dbReference type="ARBA" id="ARBA00022824"/>
    </source>
</evidence>
<dbReference type="Pfam" id="PF00067">
    <property type="entry name" value="p450"/>
    <property type="match status" value="1"/>
</dbReference>
<evidence type="ECO:0000256" key="3">
    <source>
        <dbReference type="ARBA" id="ARBA00004406"/>
    </source>
</evidence>
<keyword evidence="15" id="KW-1133">Transmembrane helix</keyword>
<reference evidence="16" key="1">
    <citation type="journal article" date="2023" name="G3 (Bethesda)">
        <title>Whole genome assemblies of Zophobas morio and Tenebrio molitor.</title>
        <authorList>
            <person name="Kaur S."/>
            <person name="Stinson S.A."/>
            <person name="diCenzo G.C."/>
        </authorList>
    </citation>
    <scope>NUCLEOTIDE SEQUENCE</scope>
    <source>
        <strain evidence="16">QUZm001</strain>
    </source>
</reference>
<dbReference type="InterPro" id="IPR002401">
    <property type="entry name" value="Cyt_P450_E_grp-I"/>
</dbReference>
<keyword evidence="7" id="KW-0256">Endoplasmic reticulum</keyword>
<dbReference type="InterPro" id="IPR017972">
    <property type="entry name" value="Cyt_P450_CS"/>
</dbReference>
<evidence type="ECO:0000256" key="5">
    <source>
        <dbReference type="ARBA" id="ARBA00022617"/>
    </source>
</evidence>
<evidence type="ECO:0000256" key="10">
    <source>
        <dbReference type="ARBA" id="ARBA00023004"/>
    </source>
</evidence>
<dbReference type="GO" id="GO:0020037">
    <property type="term" value="F:heme binding"/>
    <property type="evidence" value="ECO:0007669"/>
    <property type="project" value="InterPro"/>
</dbReference>
<proteinExistence type="inferred from homology"/>
<name>A0AA38IJP2_9CUCU</name>
<keyword evidence="9 14" id="KW-0560">Oxidoreductase</keyword>
<accession>A0AA38IJP2</accession>
<evidence type="ECO:0000256" key="4">
    <source>
        <dbReference type="ARBA" id="ARBA00010617"/>
    </source>
</evidence>
<keyword evidence="11 14" id="KW-0503">Monooxygenase</keyword>
<evidence type="ECO:0000256" key="6">
    <source>
        <dbReference type="ARBA" id="ARBA00022723"/>
    </source>
</evidence>
<evidence type="ECO:0008006" key="18">
    <source>
        <dbReference type="Google" id="ProtNLM"/>
    </source>
</evidence>
<evidence type="ECO:0000256" key="12">
    <source>
        <dbReference type="ARBA" id="ARBA00023136"/>
    </source>
</evidence>
<gene>
    <name evidence="16" type="ORF">Zmor_010962</name>
</gene>
<keyword evidence="5 13" id="KW-0349">Heme</keyword>
<evidence type="ECO:0000313" key="17">
    <source>
        <dbReference type="Proteomes" id="UP001168821"/>
    </source>
</evidence>
<evidence type="ECO:0000256" key="13">
    <source>
        <dbReference type="PIRSR" id="PIRSR602401-1"/>
    </source>
</evidence>
<protein>
    <recommendedName>
        <fullName evidence="18">Cytochrome P450</fullName>
    </recommendedName>
</protein>
<feature type="binding site" description="axial binding residue" evidence="13">
    <location>
        <position position="463"/>
    </location>
    <ligand>
        <name>heme</name>
        <dbReference type="ChEBI" id="CHEBI:30413"/>
    </ligand>
    <ligandPart>
        <name>Fe</name>
        <dbReference type="ChEBI" id="CHEBI:18248"/>
    </ligandPart>
</feature>
<dbReference type="Proteomes" id="UP001168821">
    <property type="component" value="Unassembled WGS sequence"/>
</dbReference>
<evidence type="ECO:0000256" key="11">
    <source>
        <dbReference type="ARBA" id="ARBA00023033"/>
    </source>
</evidence>
<keyword evidence="15" id="KW-0812">Transmembrane</keyword>
<evidence type="ECO:0000256" key="15">
    <source>
        <dbReference type="SAM" id="Phobius"/>
    </source>
</evidence>
<dbReference type="Gene3D" id="1.10.630.10">
    <property type="entry name" value="Cytochrome P450"/>
    <property type="match status" value="1"/>
</dbReference>
<dbReference type="GO" id="GO:0005506">
    <property type="term" value="F:iron ion binding"/>
    <property type="evidence" value="ECO:0007669"/>
    <property type="project" value="InterPro"/>
</dbReference>
<dbReference type="PRINTS" id="PR00463">
    <property type="entry name" value="EP450I"/>
</dbReference>
<evidence type="ECO:0000256" key="8">
    <source>
        <dbReference type="ARBA" id="ARBA00022848"/>
    </source>
</evidence>
<dbReference type="PROSITE" id="PS00086">
    <property type="entry name" value="CYTOCHROME_P450"/>
    <property type="match status" value="1"/>
</dbReference>
<evidence type="ECO:0000256" key="14">
    <source>
        <dbReference type="RuleBase" id="RU000461"/>
    </source>
</evidence>
<keyword evidence="12 15" id="KW-0472">Membrane</keyword>
<dbReference type="PANTHER" id="PTHR24292:SF100">
    <property type="entry name" value="CYTOCHROME P450 6A16, ISOFORM B-RELATED"/>
    <property type="match status" value="1"/>
</dbReference>
<dbReference type="InterPro" id="IPR001128">
    <property type="entry name" value="Cyt_P450"/>
</dbReference>
<keyword evidence="10 13" id="KW-0408">Iron</keyword>
<dbReference type="SUPFAM" id="SSF48264">
    <property type="entry name" value="Cytochrome P450"/>
    <property type="match status" value="1"/>
</dbReference>
<comment type="caution">
    <text evidence="16">The sequence shown here is derived from an EMBL/GenBank/DDBJ whole genome shotgun (WGS) entry which is preliminary data.</text>
</comment>
<dbReference type="PANTHER" id="PTHR24292">
    <property type="entry name" value="CYTOCHROME P450"/>
    <property type="match status" value="1"/>
</dbReference>
<comment type="cofactor">
    <cofactor evidence="1 13">
        <name>heme</name>
        <dbReference type="ChEBI" id="CHEBI:30413"/>
    </cofactor>
</comment>
<evidence type="ECO:0000256" key="1">
    <source>
        <dbReference type="ARBA" id="ARBA00001971"/>
    </source>
</evidence>
<organism evidence="16 17">
    <name type="scientific">Zophobas morio</name>
    <dbReference type="NCBI Taxonomy" id="2755281"/>
    <lineage>
        <taxon>Eukaryota</taxon>
        <taxon>Metazoa</taxon>
        <taxon>Ecdysozoa</taxon>
        <taxon>Arthropoda</taxon>
        <taxon>Hexapoda</taxon>
        <taxon>Insecta</taxon>
        <taxon>Pterygota</taxon>
        <taxon>Neoptera</taxon>
        <taxon>Endopterygota</taxon>
        <taxon>Coleoptera</taxon>
        <taxon>Polyphaga</taxon>
        <taxon>Cucujiformia</taxon>
        <taxon>Tenebrionidae</taxon>
        <taxon>Zophobas</taxon>
    </lineage>
</organism>
<dbReference type="InterPro" id="IPR050476">
    <property type="entry name" value="Insect_CytP450_Detox"/>
</dbReference>
<evidence type="ECO:0000256" key="9">
    <source>
        <dbReference type="ARBA" id="ARBA00023002"/>
    </source>
</evidence>
<dbReference type="GO" id="GO:0004497">
    <property type="term" value="F:monooxygenase activity"/>
    <property type="evidence" value="ECO:0007669"/>
    <property type="project" value="UniProtKB-KW"/>
</dbReference>
<comment type="subcellular location">
    <subcellularLocation>
        <location evidence="3">Endoplasmic reticulum membrane</location>
        <topology evidence="3">Peripheral membrane protein</topology>
    </subcellularLocation>
    <subcellularLocation>
        <location evidence="2">Microsome membrane</location>
        <topology evidence="2">Peripheral membrane protein</topology>
    </subcellularLocation>
</comment>
<dbReference type="FunFam" id="1.10.630.10:FF:000042">
    <property type="entry name" value="Cytochrome P450"/>
    <property type="match status" value="1"/>
</dbReference>
<dbReference type="GO" id="GO:0016705">
    <property type="term" value="F:oxidoreductase activity, acting on paired donors, with incorporation or reduction of molecular oxygen"/>
    <property type="evidence" value="ECO:0007669"/>
    <property type="project" value="InterPro"/>
</dbReference>
<dbReference type="PRINTS" id="PR00385">
    <property type="entry name" value="P450"/>
</dbReference>
<evidence type="ECO:0000313" key="16">
    <source>
        <dbReference type="EMBL" id="KAJ3659263.1"/>
    </source>
</evidence>
<comment type="similarity">
    <text evidence="4 14">Belongs to the cytochrome P450 family.</text>
</comment>
<keyword evidence="17" id="KW-1185">Reference proteome</keyword>